<comment type="caution">
    <text evidence="2">The sequence shown here is derived from an EMBL/GenBank/DDBJ whole genome shotgun (WGS) entry which is preliminary data.</text>
</comment>
<reference evidence="3" key="1">
    <citation type="journal article" date="2019" name="Int. J. Syst. Evol. Microbiol.">
        <title>The Global Catalogue of Microorganisms (GCM) 10K type strain sequencing project: providing services to taxonomists for standard genome sequencing and annotation.</title>
        <authorList>
            <consortium name="The Broad Institute Genomics Platform"/>
            <consortium name="The Broad Institute Genome Sequencing Center for Infectious Disease"/>
            <person name="Wu L."/>
            <person name="Ma J."/>
        </authorList>
    </citation>
    <scope>NUCLEOTIDE SEQUENCE [LARGE SCALE GENOMIC DNA]</scope>
    <source>
        <strain evidence="3">JCM 17106</strain>
    </source>
</reference>
<proteinExistence type="predicted"/>
<keyword evidence="3" id="KW-1185">Reference proteome</keyword>
<accession>A0ABP6UKU0</accession>
<keyword evidence="1" id="KW-0812">Transmembrane</keyword>
<organism evidence="2 3">
    <name type="scientific">Aquimarina addita</name>
    <dbReference type="NCBI Taxonomy" id="870485"/>
    <lineage>
        <taxon>Bacteria</taxon>
        <taxon>Pseudomonadati</taxon>
        <taxon>Bacteroidota</taxon>
        <taxon>Flavobacteriia</taxon>
        <taxon>Flavobacteriales</taxon>
        <taxon>Flavobacteriaceae</taxon>
        <taxon>Aquimarina</taxon>
    </lineage>
</organism>
<sequence>MHLIVKKSIFNKKKCKNYHKCSLILTFNVFLLNDSVLGIYYYNAFYLSKFVFYKIIIFVTLPNDTLYRE</sequence>
<evidence type="ECO:0000256" key="1">
    <source>
        <dbReference type="SAM" id="Phobius"/>
    </source>
</evidence>
<name>A0ABP6UKU0_9FLAO</name>
<gene>
    <name evidence="2" type="ORF">GCM10022393_25110</name>
</gene>
<evidence type="ECO:0000313" key="3">
    <source>
        <dbReference type="Proteomes" id="UP001500459"/>
    </source>
</evidence>
<evidence type="ECO:0000313" key="2">
    <source>
        <dbReference type="EMBL" id="GAA3510549.1"/>
    </source>
</evidence>
<feature type="transmembrane region" description="Helical" evidence="1">
    <location>
        <begin position="21"/>
        <end position="42"/>
    </location>
</feature>
<dbReference type="EMBL" id="BAABCW010000009">
    <property type="protein sequence ID" value="GAA3510549.1"/>
    <property type="molecule type" value="Genomic_DNA"/>
</dbReference>
<keyword evidence="1" id="KW-0472">Membrane</keyword>
<protein>
    <submittedName>
        <fullName evidence="2">Uncharacterized protein</fullName>
    </submittedName>
</protein>
<dbReference type="Proteomes" id="UP001500459">
    <property type="component" value="Unassembled WGS sequence"/>
</dbReference>
<keyword evidence="1" id="KW-1133">Transmembrane helix</keyword>